<dbReference type="PROSITE" id="PS51664">
    <property type="entry name" value="YCAO"/>
    <property type="match status" value="1"/>
</dbReference>
<name>A0ABY9L3D5_9LACO</name>
<evidence type="ECO:0000313" key="2">
    <source>
        <dbReference type="EMBL" id="WLV78003.1"/>
    </source>
</evidence>
<dbReference type="PANTHER" id="PTHR37809">
    <property type="entry name" value="RIBOSOMAL PROTEIN S12 METHYLTHIOTRANSFERASE ACCESSORY FACTOR YCAO"/>
    <property type="match status" value="1"/>
</dbReference>
<protein>
    <submittedName>
        <fullName evidence="2">YcaO-like family protein</fullName>
    </submittedName>
</protein>
<dbReference type="Gene3D" id="3.30.40.250">
    <property type="match status" value="1"/>
</dbReference>
<dbReference type="Gene3D" id="3.30.160.660">
    <property type="match status" value="1"/>
</dbReference>
<reference evidence="2 3" key="1">
    <citation type="submission" date="2023-08" db="EMBL/GenBank/DDBJ databases">
        <authorList>
            <person name="Buchebner-Jance M."/>
        </authorList>
    </citation>
    <scope>NUCLEOTIDE SEQUENCE [LARGE SCALE GENOMIC DNA]</scope>
    <source>
        <strain evidence="2 3">NCIMB 15471</strain>
    </source>
</reference>
<dbReference type="Proteomes" id="UP001233112">
    <property type="component" value="Chromosome"/>
</dbReference>
<accession>A0ABY9L3D5</accession>
<evidence type="ECO:0000259" key="1">
    <source>
        <dbReference type="PROSITE" id="PS51664"/>
    </source>
</evidence>
<dbReference type="PANTHER" id="PTHR37809:SF1">
    <property type="entry name" value="RIBOSOMAL PROTEIN S12 METHYLTHIOTRANSFERASE ACCESSORY FACTOR YCAO"/>
    <property type="match status" value="1"/>
</dbReference>
<sequence>MGLKITVINHRKISEPQLTDDADFLNYQEMLDYTGYFNLIKKVDLVLAPSSELPLFIGNCEFCNIDYVFNYLLRQTSMTTQLSESIFAGGKGLSLYKAIASSLGEAFERLIACLDYFSQVDHLVYTSYSELSKKGITAMPPSSFQMFSKKQLQDPNFIFDEFTSETKTTWLKMHYLKDDTEVMVPASIVLMYYQSQVKNEERIGYATSGGLTSHYLPAKGRTHGLTEIIERHEINLSWYDKIPPKLIVLDKISNPVLKSLLGYINEKEISFYLHNVDQHNFHTVTAMSFDRDMSKYSFNTGGGISEDIEDAILEALVEYAQSVNNTRKIIYAPDWITSKFSNSVLDVNPDDDPRHFKTFYQAVSYYGLKENKHKLDWYVRNNTKVTVSGLKQNSEGLSIESYIQKNNLSPVYMDLDMANAFKNIFISKVYMSEFSPAFIGGIPALGHPAFKKYLKPGVQVSESILPFP</sequence>
<dbReference type="InterPro" id="IPR003776">
    <property type="entry name" value="YcaO-like_dom"/>
</dbReference>
<dbReference type="Pfam" id="PF02624">
    <property type="entry name" value="YcaO"/>
    <property type="match status" value="1"/>
</dbReference>
<dbReference type="EMBL" id="CP132482">
    <property type="protein sequence ID" value="WLV78003.1"/>
    <property type="molecule type" value="Genomic_DNA"/>
</dbReference>
<organism evidence="2 3">
    <name type="scientific">Lacticaseibacillus parahuelsenbergensis</name>
    <dbReference type="NCBI Taxonomy" id="3068305"/>
    <lineage>
        <taxon>Bacteria</taxon>
        <taxon>Bacillati</taxon>
        <taxon>Bacillota</taxon>
        <taxon>Bacilli</taxon>
        <taxon>Lactobacillales</taxon>
        <taxon>Lactobacillaceae</taxon>
        <taxon>Lacticaseibacillus</taxon>
    </lineage>
</organism>
<gene>
    <name evidence="2" type="ORF">LACPH_002787</name>
</gene>
<evidence type="ECO:0000313" key="3">
    <source>
        <dbReference type="Proteomes" id="UP001233112"/>
    </source>
</evidence>
<proteinExistence type="predicted"/>
<feature type="domain" description="YcaO" evidence="1">
    <location>
        <begin position="90"/>
        <end position="468"/>
    </location>
</feature>
<dbReference type="RefSeq" id="WP_274785321.1">
    <property type="nucleotide sequence ID" value="NZ_CP132482.1"/>
</dbReference>
<keyword evidence="3" id="KW-1185">Reference proteome</keyword>